<sequence length="790" mass="91722">MEEKIKSKNEEAIGYIKTCIGYSLAKSLLLAIKTDSDDPLELMSQHLRNLANFSKHKKKKKKVLVKKLNSHNIKIKDVINKNFIQKGIKDIYEHVRRNKDNILFFEEFTELLNLIKVVFDVENVYIGKIYKWKKKKKKKNILQFVYTNENCDLKGKKIILNEKEFNLVFTKFFPNEGRNFLFEKNYLFPNIVKEDFIYDEINENLFLNVNPFFNNKNCLSRLQKSLYTPPWGYNKEDNLMGHSHHGNHTKKQIDFNSNSLETSTTEGMSDGGEARSKGEYTETGDDDGDSSENSHGEYGNINATDGNTAIADCNIDAAYGDNEPDGDEGDCFKGYLLEALHMNLTYKCVYIYEVMEREVSFFHPYMKPGDFLFIPIIYNTCYNFNLLNKLYLRKRKLLLHTFDEEIEDNARNTNEEEINSLSSPKDTDAHECNKEETQRESTLEREKKVHMCLCVDNRGSVAKISKSHICSLVHLSYFLITRMIMCERKCVEEQVGRENVVGQSVHRRQYTYGYIGAAVNYMLDCECGGEKQSIEKLRSKMKEANYERVINKFKGSLSHHLYYDKSDELTKHMTTLLWVEKKILKHQHKIVEIGKVKVECNRHFSRTLLSCLVILDYDHTRFSLSSDLLRDYDWGKLIACANGQFIDKLTSFNALTAFAEKGADRLRVTLELLNKLAAETSAWYPRGMERITTYGITLLDYFNEVAKVEPKVRASQQKEQRHVHFVCTGVHKNVRAYAYIYVLDCAAGTLPGCNEHIEQSAQNKRRRVYQCVVMEEIGDRSFNTNYGMMP</sequence>
<evidence type="ECO:0000313" key="3">
    <source>
        <dbReference type="Proteomes" id="UP000078546"/>
    </source>
</evidence>
<evidence type="ECO:0000313" key="2">
    <source>
        <dbReference type="EMBL" id="SBS93058.1"/>
    </source>
</evidence>
<gene>
    <name evidence="2" type="ORF">POVCU1_024600</name>
</gene>
<dbReference type="Proteomes" id="UP000078546">
    <property type="component" value="Unassembled WGS sequence"/>
</dbReference>
<name>A0A1A8WJC4_PLAOA</name>
<dbReference type="AlphaFoldDB" id="A0A1A8WJC4"/>
<reference evidence="3" key="1">
    <citation type="submission" date="2016-05" db="EMBL/GenBank/DDBJ databases">
        <authorList>
            <person name="Naeem Raeece"/>
        </authorList>
    </citation>
    <scope>NUCLEOTIDE SEQUENCE [LARGE SCALE GENOMIC DNA]</scope>
</reference>
<feature type="region of interest" description="Disordered" evidence="1">
    <location>
        <begin position="413"/>
        <end position="440"/>
    </location>
</feature>
<evidence type="ECO:0000256" key="1">
    <source>
        <dbReference type="SAM" id="MobiDB-lite"/>
    </source>
</evidence>
<dbReference type="EMBL" id="FLQV01000458">
    <property type="protein sequence ID" value="SBS93058.1"/>
    <property type="molecule type" value="Genomic_DNA"/>
</dbReference>
<proteinExistence type="predicted"/>
<protein>
    <submittedName>
        <fullName evidence="2">Uncharacterized protein</fullName>
    </submittedName>
</protein>
<feature type="compositionally biased region" description="Basic and acidic residues" evidence="1">
    <location>
        <begin position="425"/>
        <end position="440"/>
    </location>
</feature>
<accession>A0A1A8WJC4</accession>
<feature type="region of interest" description="Disordered" evidence="1">
    <location>
        <begin position="260"/>
        <end position="303"/>
    </location>
</feature>
<organism evidence="2 3">
    <name type="scientific">Plasmodium ovale curtisi</name>
    <dbReference type="NCBI Taxonomy" id="864141"/>
    <lineage>
        <taxon>Eukaryota</taxon>
        <taxon>Sar</taxon>
        <taxon>Alveolata</taxon>
        <taxon>Apicomplexa</taxon>
        <taxon>Aconoidasida</taxon>
        <taxon>Haemosporida</taxon>
        <taxon>Plasmodiidae</taxon>
        <taxon>Plasmodium</taxon>
        <taxon>Plasmodium (Plasmodium)</taxon>
    </lineage>
</organism>